<reference evidence="3" key="1">
    <citation type="journal article" date="2022" name="Int. J. Mol. Sci.">
        <title>Draft Genome of Tanacetum Coccineum: Genomic Comparison of Closely Related Tanacetum-Family Plants.</title>
        <authorList>
            <person name="Yamashiro T."/>
            <person name="Shiraishi A."/>
            <person name="Nakayama K."/>
            <person name="Satake H."/>
        </authorList>
    </citation>
    <scope>NUCLEOTIDE SEQUENCE</scope>
</reference>
<dbReference type="Pfam" id="PF22936">
    <property type="entry name" value="Pol_BBD"/>
    <property type="match status" value="1"/>
</dbReference>
<organism evidence="3 4">
    <name type="scientific">Tanacetum coccineum</name>
    <dbReference type="NCBI Taxonomy" id="301880"/>
    <lineage>
        <taxon>Eukaryota</taxon>
        <taxon>Viridiplantae</taxon>
        <taxon>Streptophyta</taxon>
        <taxon>Embryophyta</taxon>
        <taxon>Tracheophyta</taxon>
        <taxon>Spermatophyta</taxon>
        <taxon>Magnoliopsida</taxon>
        <taxon>eudicotyledons</taxon>
        <taxon>Gunneridae</taxon>
        <taxon>Pentapetalae</taxon>
        <taxon>asterids</taxon>
        <taxon>campanulids</taxon>
        <taxon>Asterales</taxon>
        <taxon>Asteraceae</taxon>
        <taxon>Asteroideae</taxon>
        <taxon>Anthemideae</taxon>
        <taxon>Anthemidinae</taxon>
        <taxon>Tanacetum</taxon>
    </lineage>
</organism>
<dbReference type="InterPro" id="IPR013103">
    <property type="entry name" value="RVT_2"/>
</dbReference>
<evidence type="ECO:0000259" key="1">
    <source>
        <dbReference type="Pfam" id="PF07727"/>
    </source>
</evidence>
<proteinExistence type="predicted"/>
<name>A0ABQ4Z3B1_9ASTR</name>
<evidence type="ECO:0000313" key="3">
    <source>
        <dbReference type="EMBL" id="GJS84116.1"/>
    </source>
</evidence>
<accession>A0ABQ4Z3B1</accession>
<comment type="caution">
    <text evidence="3">The sequence shown here is derived from an EMBL/GenBank/DDBJ whole genome shotgun (WGS) entry which is preliminary data.</text>
</comment>
<dbReference type="EMBL" id="BQNB010010950">
    <property type="protein sequence ID" value="GJS84116.1"/>
    <property type="molecule type" value="Genomic_DNA"/>
</dbReference>
<dbReference type="Pfam" id="PF07727">
    <property type="entry name" value="RVT_2"/>
    <property type="match status" value="1"/>
</dbReference>
<dbReference type="InterPro" id="IPR054722">
    <property type="entry name" value="PolX-like_BBD"/>
</dbReference>
<dbReference type="Proteomes" id="UP001151760">
    <property type="component" value="Unassembled WGS sequence"/>
</dbReference>
<reference evidence="3" key="2">
    <citation type="submission" date="2022-01" db="EMBL/GenBank/DDBJ databases">
        <authorList>
            <person name="Yamashiro T."/>
            <person name="Shiraishi A."/>
            <person name="Satake H."/>
            <person name="Nakayama K."/>
        </authorList>
    </citation>
    <scope>NUCLEOTIDE SEQUENCE</scope>
</reference>
<keyword evidence="4" id="KW-1185">Reference proteome</keyword>
<feature type="domain" description="Reverse transcriptase Ty1/copia-type" evidence="1">
    <location>
        <begin position="207"/>
        <end position="317"/>
    </location>
</feature>
<sequence length="327" mass="37673">MRKRDLNIYSVYHCNQYGDTLFQIALIETKHELNLMRNKREQKYTPPKCESNTDDEDDVWYFDNGASNHMTGNYSYFYELNENNTGRVRFGDGSCVSIKGKGSILFQGKNKEQKLLKYVYYIPALRSNVISLGQATISGYDISIRGDFLTMRDSWGGLLIKVPRSANRLYKAQLKVGKEDTNEVGRESGWKIHHLHFKMAFIHGDLKLASTLKEMGFLQCVQVKAVYRKVPNGEYIIVAVNVDDLFMTETSLDLINEFKKRMVSQFEMSDLGELTYYLGIEVLQEKDCVEIKQERYAMKILKEAGMEDCNKTLCPMELGLKLSKAED</sequence>
<feature type="domain" description="Retrovirus-related Pol polyprotein from transposon TNT 1-94-like beta-barrel" evidence="2">
    <location>
        <begin position="60"/>
        <end position="140"/>
    </location>
</feature>
<evidence type="ECO:0000313" key="4">
    <source>
        <dbReference type="Proteomes" id="UP001151760"/>
    </source>
</evidence>
<evidence type="ECO:0000259" key="2">
    <source>
        <dbReference type="Pfam" id="PF22936"/>
    </source>
</evidence>
<protein>
    <submittedName>
        <fullName evidence="3">Uncharacterized mitochondrial protein-like protein</fullName>
    </submittedName>
</protein>
<gene>
    <name evidence="3" type="ORF">Tco_0750657</name>
</gene>